<dbReference type="PANTHER" id="PTHR48411">
    <property type="entry name" value="OS01G0948300 PROTEIN"/>
    <property type="match status" value="1"/>
</dbReference>
<evidence type="ECO:0000259" key="1">
    <source>
        <dbReference type="SMART" id="SM00516"/>
    </source>
</evidence>
<evidence type="ECO:0000313" key="2">
    <source>
        <dbReference type="EMBL" id="KAG0534750.1"/>
    </source>
</evidence>
<name>A0A921R9F5_SORBI</name>
<reference evidence="2" key="1">
    <citation type="journal article" date="2019" name="BMC Genomics">
        <title>A new reference genome for Sorghum bicolor reveals high levels of sequence similarity between sweet and grain genotypes: implications for the genetics of sugar metabolism.</title>
        <authorList>
            <person name="Cooper E.A."/>
            <person name="Brenton Z.W."/>
            <person name="Flinn B.S."/>
            <person name="Jenkins J."/>
            <person name="Shu S."/>
            <person name="Flowers D."/>
            <person name="Luo F."/>
            <person name="Wang Y."/>
            <person name="Xia P."/>
            <person name="Barry K."/>
            <person name="Daum C."/>
            <person name="Lipzen A."/>
            <person name="Yoshinaga Y."/>
            <person name="Schmutz J."/>
            <person name="Saski C."/>
            <person name="Vermerris W."/>
            <person name="Kresovich S."/>
        </authorList>
    </citation>
    <scope>NUCLEOTIDE SEQUENCE</scope>
</reference>
<evidence type="ECO:0000313" key="3">
    <source>
        <dbReference type="Proteomes" id="UP000807115"/>
    </source>
</evidence>
<sequence>MVVTVEKDATGEPALLLLLLLERSRAITLQGRDRKGRAVVRIVGNYFPARALGGGGRAEEALRSYLRERVLPEIGDREFVVVYMHSRVDRGHNFPGVGAIRGAYESLPAEAKERLRAVYFVHPALRSRLFFATFGRFLFSSGLYEKLRYMSRLEYVWAHIDKGQLEVPDCVREHDDELERRPLMDYGIEATESRCMYDAASMDNSASLHSLRCVS</sequence>
<dbReference type="SMART" id="SM00516">
    <property type="entry name" value="SEC14"/>
    <property type="match status" value="1"/>
</dbReference>
<protein>
    <recommendedName>
        <fullName evidence="1">CRAL-TRIO domain-containing protein</fullName>
    </recommendedName>
</protein>
<comment type="caution">
    <text evidence="2">The sequence shown here is derived from an EMBL/GenBank/DDBJ whole genome shotgun (WGS) entry which is preliminary data.</text>
</comment>
<dbReference type="PANTHER" id="PTHR48411:SF1">
    <property type="entry name" value="OS01G0948300 PROTEIN"/>
    <property type="match status" value="1"/>
</dbReference>
<gene>
    <name evidence="2" type="ORF">BDA96_04G306500</name>
</gene>
<dbReference type="AlphaFoldDB" id="A0A921R9F5"/>
<proteinExistence type="predicted"/>
<dbReference type="CDD" id="cd00170">
    <property type="entry name" value="SEC14"/>
    <property type="match status" value="1"/>
</dbReference>
<dbReference type="InterPro" id="IPR036865">
    <property type="entry name" value="CRAL-TRIO_dom_sf"/>
</dbReference>
<dbReference type="SUPFAM" id="SSF52087">
    <property type="entry name" value="CRAL/TRIO domain"/>
    <property type="match status" value="1"/>
</dbReference>
<dbReference type="Pfam" id="PF13716">
    <property type="entry name" value="CRAL_TRIO_2"/>
    <property type="match status" value="1"/>
</dbReference>
<organism evidence="2 3">
    <name type="scientific">Sorghum bicolor</name>
    <name type="common">Sorghum</name>
    <name type="synonym">Sorghum vulgare</name>
    <dbReference type="NCBI Taxonomy" id="4558"/>
    <lineage>
        <taxon>Eukaryota</taxon>
        <taxon>Viridiplantae</taxon>
        <taxon>Streptophyta</taxon>
        <taxon>Embryophyta</taxon>
        <taxon>Tracheophyta</taxon>
        <taxon>Spermatophyta</taxon>
        <taxon>Magnoliopsida</taxon>
        <taxon>Liliopsida</taxon>
        <taxon>Poales</taxon>
        <taxon>Poaceae</taxon>
        <taxon>PACMAD clade</taxon>
        <taxon>Panicoideae</taxon>
        <taxon>Andropogonodae</taxon>
        <taxon>Andropogoneae</taxon>
        <taxon>Sorghinae</taxon>
        <taxon>Sorghum</taxon>
    </lineage>
</organism>
<dbReference type="EMBL" id="CM027683">
    <property type="protein sequence ID" value="KAG0534750.1"/>
    <property type="molecule type" value="Genomic_DNA"/>
</dbReference>
<dbReference type="InterPro" id="IPR001251">
    <property type="entry name" value="CRAL-TRIO_dom"/>
</dbReference>
<dbReference type="Gene3D" id="3.40.525.10">
    <property type="entry name" value="CRAL-TRIO lipid binding domain"/>
    <property type="match status" value="1"/>
</dbReference>
<dbReference type="Proteomes" id="UP000807115">
    <property type="component" value="Chromosome 4"/>
</dbReference>
<accession>A0A921R9F5</accession>
<feature type="domain" description="CRAL-TRIO" evidence="1">
    <location>
        <begin position="13"/>
        <end position="174"/>
    </location>
</feature>
<reference evidence="2" key="2">
    <citation type="submission" date="2020-10" db="EMBL/GenBank/DDBJ databases">
        <authorList>
            <person name="Cooper E.A."/>
            <person name="Brenton Z.W."/>
            <person name="Flinn B.S."/>
            <person name="Jenkins J."/>
            <person name="Shu S."/>
            <person name="Flowers D."/>
            <person name="Luo F."/>
            <person name="Wang Y."/>
            <person name="Xia P."/>
            <person name="Barry K."/>
            <person name="Daum C."/>
            <person name="Lipzen A."/>
            <person name="Yoshinaga Y."/>
            <person name="Schmutz J."/>
            <person name="Saski C."/>
            <person name="Vermerris W."/>
            <person name="Kresovich S."/>
        </authorList>
    </citation>
    <scope>NUCLEOTIDE SEQUENCE</scope>
</reference>